<dbReference type="AlphaFoldDB" id="A0A7C8N523"/>
<accession>A0A7C8N523</accession>
<sequence length="104" mass="12110">MSPHDARQYDLADSERQSFFNKPHPSIYSLFEDGSLCADPLTWFFKFKRRTSPDKAVWGFLKRYHWPNSCTTHQGHALCVLSLADPRSSIALDELKRLSDSTFW</sequence>
<dbReference type="EMBL" id="WIQW01000054">
    <property type="protein sequence ID" value="KAF3091965.1"/>
    <property type="molecule type" value="Genomic_DNA"/>
</dbReference>
<comment type="caution">
    <text evidence="1">The sequence shown here is derived from an EMBL/GenBank/DDBJ whole genome shotgun (WGS) entry which is preliminary data.</text>
</comment>
<reference evidence="1 2" key="1">
    <citation type="submission" date="2019-06" db="EMBL/GenBank/DDBJ databases">
        <authorList>
            <person name="Palmer J.M."/>
        </authorList>
    </citation>
    <scope>NUCLEOTIDE SEQUENCE [LARGE SCALE GENOMIC DNA]</scope>
    <source>
        <strain evidence="1 2">TWF102</strain>
    </source>
</reference>
<dbReference type="Proteomes" id="UP000475325">
    <property type="component" value="Unassembled WGS sequence"/>
</dbReference>
<organism evidence="1 2">
    <name type="scientific">Orbilia oligospora</name>
    <name type="common">Nematode-trapping fungus</name>
    <name type="synonym">Arthrobotrys oligospora</name>
    <dbReference type="NCBI Taxonomy" id="2813651"/>
    <lineage>
        <taxon>Eukaryota</taxon>
        <taxon>Fungi</taxon>
        <taxon>Dikarya</taxon>
        <taxon>Ascomycota</taxon>
        <taxon>Pezizomycotina</taxon>
        <taxon>Orbiliomycetes</taxon>
        <taxon>Orbiliales</taxon>
        <taxon>Orbiliaceae</taxon>
        <taxon>Orbilia</taxon>
    </lineage>
</organism>
<evidence type="ECO:0000313" key="1">
    <source>
        <dbReference type="EMBL" id="KAF3091965.1"/>
    </source>
</evidence>
<name>A0A7C8N523_ORBOL</name>
<proteinExistence type="predicted"/>
<gene>
    <name evidence="1" type="ORF">TWF102_008646</name>
</gene>
<protein>
    <submittedName>
        <fullName evidence="1">Uncharacterized protein</fullName>
    </submittedName>
</protein>
<evidence type="ECO:0000313" key="2">
    <source>
        <dbReference type="Proteomes" id="UP000475325"/>
    </source>
</evidence>